<comment type="caution">
    <text evidence="2">The sequence shown here is derived from an EMBL/GenBank/DDBJ whole genome shotgun (WGS) entry which is preliminary data.</text>
</comment>
<accession>A0ABP0PII9</accession>
<evidence type="ECO:0000313" key="3">
    <source>
        <dbReference type="Proteomes" id="UP001642484"/>
    </source>
</evidence>
<evidence type="ECO:0000256" key="1">
    <source>
        <dbReference type="SAM" id="MobiDB-lite"/>
    </source>
</evidence>
<dbReference type="Proteomes" id="UP001642484">
    <property type="component" value="Unassembled WGS sequence"/>
</dbReference>
<gene>
    <name evidence="2" type="ORF">CCMP2556_LOCUS37139</name>
</gene>
<protein>
    <submittedName>
        <fullName evidence="2">Uncharacterized protein</fullName>
    </submittedName>
</protein>
<organism evidence="2 3">
    <name type="scientific">Durusdinium trenchii</name>
    <dbReference type="NCBI Taxonomy" id="1381693"/>
    <lineage>
        <taxon>Eukaryota</taxon>
        <taxon>Sar</taxon>
        <taxon>Alveolata</taxon>
        <taxon>Dinophyceae</taxon>
        <taxon>Suessiales</taxon>
        <taxon>Symbiodiniaceae</taxon>
        <taxon>Durusdinium</taxon>
    </lineage>
</organism>
<name>A0ABP0PII9_9DINO</name>
<evidence type="ECO:0000313" key="2">
    <source>
        <dbReference type="EMBL" id="CAK9075441.1"/>
    </source>
</evidence>
<reference evidence="2 3" key="1">
    <citation type="submission" date="2024-02" db="EMBL/GenBank/DDBJ databases">
        <authorList>
            <person name="Chen Y."/>
            <person name="Shah S."/>
            <person name="Dougan E. K."/>
            <person name="Thang M."/>
            <person name="Chan C."/>
        </authorList>
    </citation>
    <scope>NUCLEOTIDE SEQUENCE [LARGE SCALE GENOMIC DNA]</scope>
</reference>
<sequence>MGNSISCHQPCCRWITDVDGELSVEGKRLGKHGEEEHKMNFDTNVLGPTNINLIGGGTPSVVTQDLKLFDESRFSRPHPSSQSRDSHSRDGTSPSKSKATQLERDEEPLPVAKANFGPIPKTKETSSRPLPSRSPATQSAKQFADAFSKEVMKTDRSKPPIKSTRPNLSGDFRVMPGVAWSKIYEHFASAKTLSVATRSQAFLAAPVQQKALKSIMPALWSSFHRHWTCQKTSATMAVEEELVQQLEQTVVSKIFHKGPTEMSILSSVGPAMWSPLHRKWCGHDALKTPKLPLPSALPLAPAIQKLVLAKDCGLLPALASSMLNVALNIETKPKALQDGKVCKESEATTPQPCLRVKCSVAPAVYSIWHKHWTGGRAT</sequence>
<feature type="region of interest" description="Disordered" evidence="1">
    <location>
        <begin position="73"/>
        <end position="143"/>
    </location>
</feature>
<feature type="compositionally biased region" description="Polar residues" evidence="1">
    <location>
        <begin position="91"/>
        <end position="100"/>
    </location>
</feature>
<dbReference type="EMBL" id="CAXAMN010023139">
    <property type="protein sequence ID" value="CAK9075441.1"/>
    <property type="molecule type" value="Genomic_DNA"/>
</dbReference>
<proteinExistence type="predicted"/>
<keyword evidence="3" id="KW-1185">Reference proteome</keyword>